<reference evidence="1" key="1">
    <citation type="submission" date="2023-06" db="EMBL/GenBank/DDBJ databases">
        <authorList>
            <person name="Kurt Z."/>
        </authorList>
    </citation>
    <scope>NUCLEOTIDE SEQUENCE</scope>
</reference>
<evidence type="ECO:0000313" key="1">
    <source>
        <dbReference type="EMBL" id="CAI9926217.1"/>
    </source>
</evidence>
<gene>
    <name evidence="1" type="ORF">HINF_LOCUS13862</name>
    <name evidence="2" type="ORF">HINF_LOCUS26719</name>
</gene>
<comment type="caution">
    <text evidence="1">The sequence shown here is derived from an EMBL/GenBank/DDBJ whole genome shotgun (WGS) entry which is preliminary data.</text>
</comment>
<reference evidence="2 3" key="2">
    <citation type="submission" date="2024-07" db="EMBL/GenBank/DDBJ databases">
        <authorList>
            <person name="Akdeniz Z."/>
        </authorList>
    </citation>
    <scope>NUCLEOTIDE SEQUENCE [LARGE SCALE GENOMIC DNA]</scope>
</reference>
<keyword evidence="3" id="KW-1185">Reference proteome</keyword>
<proteinExistence type="predicted"/>
<protein>
    <submittedName>
        <fullName evidence="2">Hypothetical_protein</fullName>
    </submittedName>
</protein>
<name>A0AA86TTF3_9EUKA</name>
<accession>A0AA86TTF3</accession>
<dbReference type="EMBL" id="CATOUU010000367">
    <property type="protein sequence ID" value="CAI9926217.1"/>
    <property type="molecule type" value="Genomic_DNA"/>
</dbReference>
<dbReference type="EMBL" id="CAXDID020000082">
    <property type="protein sequence ID" value="CAL6018967.1"/>
    <property type="molecule type" value="Genomic_DNA"/>
</dbReference>
<evidence type="ECO:0000313" key="3">
    <source>
        <dbReference type="Proteomes" id="UP001642409"/>
    </source>
</evidence>
<dbReference type="Proteomes" id="UP001642409">
    <property type="component" value="Unassembled WGS sequence"/>
</dbReference>
<organism evidence="1">
    <name type="scientific">Hexamita inflata</name>
    <dbReference type="NCBI Taxonomy" id="28002"/>
    <lineage>
        <taxon>Eukaryota</taxon>
        <taxon>Metamonada</taxon>
        <taxon>Diplomonadida</taxon>
        <taxon>Hexamitidae</taxon>
        <taxon>Hexamitinae</taxon>
        <taxon>Hexamita</taxon>
    </lineage>
</organism>
<sequence>MDIYNLSNYGLALNGVNDVIQQGNRNQLTQKQMQQNQYQLNKQVVPAQQVGRQPAQQLQLDSKLNQTTMELPEPREFCSKKDLTNLNQFYAVLHVIKYEEKYDNKLPYTTSHYNNIANQLKQLPVEQKLEMIQKINNFTPEQREYIIDQYKQWKQNVPE</sequence>
<dbReference type="AlphaFoldDB" id="A0AA86TTF3"/>
<evidence type="ECO:0000313" key="2">
    <source>
        <dbReference type="EMBL" id="CAL6018967.1"/>
    </source>
</evidence>